<comment type="domain">
    <text evidence="32">The YXXL motif is involved in determining the exact site of viral release at the surface of infected mononuclear cells and promotes endocytosis. YXXL and di-leucine endocytosis motifs interact directly or indirectly with the clathrin adapter complexes, opperate independently, and their activities are not additive.</text>
</comment>
<feature type="transmembrane region" description="Helical" evidence="33">
    <location>
        <begin position="21"/>
        <end position="46"/>
    </location>
</feature>
<evidence type="ECO:0000256" key="9">
    <source>
        <dbReference type="ARBA" id="ARBA00022511"/>
    </source>
</evidence>
<dbReference type="GO" id="GO:0016020">
    <property type="term" value="C:membrane"/>
    <property type="evidence" value="ECO:0007669"/>
    <property type="project" value="UniProtKB-UniRule"/>
</dbReference>
<feature type="region of interest" description="MPER; binding to GalCer" evidence="32">
    <location>
        <begin position="658"/>
        <end position="679"/>
    </location>
</feature>
<feature type="region of interest" description="Immunosuppression" evidence="32">
    <location>
        <begin position="570"/>
        <end position="588"/>
    </location>
</feature>
<evidence type="ECO:0000256" key="29">
    <source>
        <dbReference type="ARBA" id="ARBA00023280"/>
    </source>
</evidence>
<comment type="subcellular location">
    <molecule>Transmembrane protein gp41</molecule>
    <subcellularLocation>
        <location evidence="32">Virion membrane</location>
        <topology evidence="32">Single-pass type I membrane protein</topology>
    </subcellularLocation>
    <subcellularLocation>
        <location evidence="32">Host cell membrane</location>
        <topology evidence="32">Single-pass type I membrane protein</topology>
    </subcellularLocation>
    <subcellularLocation>
        <location evidence="32">Host endosome membrane</location>
        <topology evidence="32">Single-pass type I membrane protein</topology>
    </subcellularLocation>
    <text evidence="32">It is probably concentrated at the site of budding and incorporated into the virions possibly by contacts between the cytoplasmic tail of Env and the N-terminus of Gag.</text>
</comment>
<dbReference type="GO" id="GO:0019062">
    <property type="term" value="P:virion attachment to host cell"/>
    <property type="evidence" value="ECO:0007669"/>
    <property type="project" value="UniProtKB-UniRule"/>
</dbReference>
<keyword evidence="18 32" id="KW-0946">Virion</keyword>
<evidence type="ECO:0000256" key="4">
    <source>
        <dbReference type="ARBA" id="ARBA00004563"/>
    </source>
</evidence>
<feature type="chain" id="PRO_5023563688" description="Transmembrane protein gp41" evidence="32">
    <location>
        <begin position="508"/>
        <end position="852"/>
    </location>
</feature>
<evidence type="ECO:0000256" key="5">
    <source>
        <dbReference type="ARBA" id="ARBA00004578"/>
    </source>
</evidence>
<comment type="PTM">
    <text evidence="32">Specific enzymatic cleavages in vivo yield mature proteins. Envelope glycoproteins are synthesized as a inactive precursor that is heavily N-glycosylated and processed likely by host cell furin in the Golgi to yield the mature SU and TM proteins. The cleavage site between SU and TM requires the minimal sequence [KR]-X-[KR]-R. About 2 of the 9 disulfide bonds of gp41 are reduced by P4HB/PDI, following binding to CD4 receptor.</text>
</comment>
<dbReference type="Pfam" id="PF00517">
    <property type="entry name" value="GP41"/>
    <property type="match status" value="1"/>
</dbReference>
<keyword evidence="29 32" id="KW-0899">Viral immunoevasion</keyword>
<evidence type="ECO:0000256" key="21">
    <source>
        <dbReference type="ARBA" id="ARBA00022890"/>
    </source>
</evidence>
<dbReference type="InterPro" id="IPR000777">
    <property type="entry name" value="HIV1_Gp120"/>
</dbReference>
<evidence type="ECO:0000256" key="26">
    <source>
        <dbReference type="ARBA" id="ARBA00023139"/>
    </source>
</evidence>
<feature type="disulfide bond" evidence="32">
    <location>
        <begin position="58"/>
        <end position="78"/>
    </location>
</feature>
<keyword evidence="21 32" id="KW-1164">Virus endocytosis by host</keyword>
<dbReference type="GO" id="GO:0039654">
    <property type="term" value="P:fusion of virus membrane with host endosome membrane"/>
    <property type="evidence" value="ECO:0007669"/>
    <property type="project" value="UniProtKB-UniRule"/>
</dbReference>
<gene>
    <name evidence="32 37" type="primary">env</name>
</gene>
<accession>A0A346IEL2</accession>
<name>A0A346IEL2_HV1</name>
<keyword evidence="26 32" id="KW-0564">Palmitate</keyword>
<keyword evidence="19 32" id="KW-1043">Host membrane</keyword>
<comment type="domain">
    <text evidence="32">The membrane proximal external region (MPER) present in gp41 is a tryptophan-rich region recognized by the antibodies 2F5, Z13, and 4E10. MPER seems to play a role in fusion.</text>
</comment>
<evidence type="ECO:0000256" key="1">
    <source>
        <dbReference type="ARBA" id="ARBA00004402"/>
    </source>
</evidence>
<keyword evidence="24 32" id="KW-0175">Coiled coil</keyword>
<sequence>MRVMGTRKNWQPWRWGTLFRWGMTLLGMLMICSAAEQLWVTVYYGVPVWKEATTTLFCASDAKGYDTEAHNVWATHACVPTDPNPQEVVLGNVTEDFDVWKNNMVEQMHEDIISLWDQSLKPCVKLTPLCVTLNCHTVNSTTTYNASTNEASREMKNCSFNITTNIRDKIKKEYALFYSLDVVPINNDEDNNTYRLLSCNTSVITQACPKISFEPIPIHYCTPAGFAILKCNNESFNGKGPCTNVSTVQCTHGIKPVVSTQLLLNGSLAKENIVLRSENFSDNAKNIIVQLKTPVKINCTRPNNNTRKSIPMGPGKAFYATGDIIGDIRQAHCNISKTEWNDTLTQIAIKLKGQFNKGTIVFNQSSGGDLEIVMHTFNCGGEFFYCNTTQLFNNTWNGTWGENTTGVITLPCRIKQIINMWQEVGKAMYAPPIRGNISCSSDITGLILTRDGGNDNETNNTAIFRPGGGNMKDNWRSELYKYKVVKIEPIGVAPTKAKRRVVQREKRAVGIGAVLFGFLSAAGSTMGAASITLTAQARQLLSGIVQQQNNLLRAIEAQQHMLQLTVWGIKQLQARVLAVEGYLKDQQLLGIWGCSGKLICTTAVPWNASWSNKSLDKIWNNMTWMQWEKEIDNYTGLIYNLLETSQNQQEKNEQELLELDKWDSLWSWFNITNWLWYIKIFIMIVGGLIGLRIILTVLSIVNRVRQGYSPLSFQTHLPARREPDRPEGIEEEGGERDRDRSDRLVTGFLELIWIDLRSLCLFSYHRLRDLLLIVARTVELLGRRGRELLKYWWNLLQYWGQELRNSAISLFNATAIAIAEGTDRIIEVVLRISRAILHIPTRIRQGFERALQ</sequence>
<dbReference type="GO" id="GO:0020002">
    <property type="term" value="C:host cell plasma membrane"/>
    <property type="evidence" value="ECO:0007669"/>
    <property type="project" value="UniProtKB-SubCell"/>
</dbReference>
<evidence type="ECO:0000256" key="8">
    <source>
        <dbReference type="ARBA" id="ARBA00022510"/>
    </source>
</evidence>
<feature type="lipid moiety-binding region" description="S-palmitoyl cysteine; by host" evidence="32">
    <location>
        <position position="760"/>
    </location>
</feature>
<evidence type="ECO:0000256" key="13">
    <source>
        <dbReference type="ARBA" id="ARBA00022685"/>
    </source>
</evidence>
<dbReference type="InterPro" id="IPR000328">
    <property type="entry name" value="GP41-like"/>
</dbReference>
<dbReference type="GO" id="GO:0055036">
    <property type="term" value="C:virion membrane"/>
    <property type="evidence" value="ECO:0007669"/>
    <property type="project" value="UniProtKB-SubCell"/>
</dbReference>
<comment type="subunit">
    <text evidence="32">The mature envelope protein (Env) consists of a homotrimer of non-covalently associated gp120-gp41 heterodimers. The resulting complex protrudes from the virus surface as a spike. There seems to be as few as 10 spikes on the average virion. Surface protein gp120 interacts with host CD4, CCR5 and CXCR4. Gp120 also interacts with the C-type lectins CD209/DC-SIGN and CLEC4M/DC-SIGNR (collectively referred to as DC-SIGN(R)). Gp120 and gp41 interact with GalCer. Gp120 interacts with host ITGA4/ITGB7 complex; on CD4+ T-cells, this interaction results in rapid activation of integrin ITGAL/LFA-1, which facilitates efficient cell-to-cell spreading of HIV-1. Gp120 interacts with cell-associated heparan sulfate; this interaction increases virus infectivity on permissive cells and may be involved in infection of CD4- cells.</text>
</comment>
<dbReference type="FunFam" id="1.10.287.210:FF:000001">
    <property type="entry name" value="Envelope glycoprotein gp160"/>
    <property type="match status" value="1"/>
</dbReference>
<keyword evidence="31 32" id="KW-1160">Virus entry into host cell</keyword>
<reference evidence="37" key="1">
    <citation type="journal article" date="2018" name="J. Clin. Invest.">
        <title>HIV-1 latent reservoir size and diversity are stable following brief treatment interruption.</title>
        <authorList>
            <person name="Salantes D.B."/>
            <person name="Zheng Y."/>
            <person name="Mampe F."/>
            <person name="Srivastava T."/>
            <person name="Beg S."/>
            <person name="Lai J."/>
            <person name="Li J.Z."/>
            <person name="Tressler R.L."/>
            <person name="Koup R.A."/>
            <person name="Hoxie J."/>
            <person name="Abdel-Mohsen M."/>
            <person name="Sherrill-Mix S."/>
            <person name="McCormick K."/>
            <person name="Overton E.T."/>
            <person name="Bushman F.D."/>
            <person name="Learn G.H."/>
            <person name="Siliciano R.F."/>
            <person name="Siliciano J.M."/>
            <person name="Tebas P."/>
            <person name="Bar K.J."/>
        </authorList>
    </citation>
    <scope>NUCLEOTIDE SEQUENCE</scope>
    <source>
        <strain evidence="37">A07.CD4T.C2.45G1</strain>
    </source>
</reference>
<feature type="domain" description="Retroviral envelope protein GP41-like" evidence="36">
    <location>
        <begin position="526"/>
        <end position="715"/>
    </location>
</feature>
<dbReference type="FunFam" id="2.170.40.20:FF:000003">
    <property type="entry name" value="Envelope glycoprotein gp160"/>
    <property type="match status" value="1"/>
</dbReference>
<evidence type="ECO:0000256" key="3">
    <source>
        <dbReference type="ARBA" id="ARBA00004505"/>
    </source>
</evidence>
<comment type="PTM">
    <text evidence="32">Palmitoylation of the transmembrane protein and of Env polyprotein (prior to its proteolytic cleavage) is essential for their association with host cell membrane lipid rafts. Palmitoylation is therefore required for envelope trafficking to classical lipid rafts, but not for viral replication.</text>
</comment>
<keyword evidence="30 32" id="KW-0449">Lipoprotein</keyword>
<feature type="domain" description="Human immunodeficiency virus 1 envelope glycoprotein Gp120" evidence="35">
    <location>
        <begin position="148"/>
        <end position="507"/>
    </location>
</feature>
<evidence type="ECO:0000256" key="20">
    <source>
        <dbReference type="ARBA" id="ARBA00022879"/>
    </source>
</evidence>
<feature type="region of interest" description="Fusion peptide" evidence="32">
    <location>
        <begin position="508"/>
        <end position="528"/>
    </location>
</feature>
<evidence type="ECO:0000256" key="31">
    <source>
        <dbReference type="ARBA" id="ARBA00023296"/>
    </source>
</evidence>
<dbReference type="GO" id="GO:0019082">
    <property type="term" value="P:viral protein processing"/>
    <property type="evidence" value="ECO:0007669"/>
    <property type="project" value="UniProtKB-UniRule"/>
</dbReference>
<organism evidence="37">
    <name type="scientific">Human immunodeficiency virus type 1</name>
    <name type="common">HIV-1</name>
    <dbReference type="NCBI Taxonomy" id="11676"/>
    <lineage>
        <taxon>Viruses</taxon>
        <taxon>Riboviria</taxon>
        <taxon>Pararnavirae</taxon>
        <taxon>Artverviricota</taxon>
        <taxon>Revtraviricetes</taxon>
        <taxon>Ortervirales</taxon>
        <taxon>Retroviridae</taxon>
        <taxon>Orthoretrovirinae</taxon>
        <taxon>Lentivirus</taxon>
        <taxon>Lentivirus humimdef1</taxon>
    </lineage>
</organism>
<evidence type="ECO:0000256" key="14">
    <source>
        <dbReference type="ARBA" id="ARBA00022692"/>
    </source>
</evidence>
<keyword evidence="12 32" id="KW-1162">Viral penetration into host cytoplasm</keyword>
<comment type="domain">
    <text evidence="32">The CD4-binding region is targeted by the antibody b12.</text>
</comment>
<feature type="disulfide bond" evidence="32">
    <location>
        <begin position="231"/>
        <end position="242"/>
    </location>
</feature>
<keyword evidence="8 32" id="KW-1170">Fusion of virus membrane with host endosomal membrane</keyword>
<dbReference type="GO" id="GO:0044175">
    <property type="term" value="C:host cell endosome membrane"/>
    <property type="evidence" value="ECO:0007669"/>
    <property type="project" value="UniProtKB-SubCell"/>
</dbReference>
<evidence type="ECO:0000256" key="19">
    <source>
        <dbReference type="ARBA" id="ARBA00022870"/>
    </source>
</evidence>
<evidence type="ECO:0000259" key="35">
    <source>
        <dbReference type="Pfam" id="PF00516"/>
    </source>
</evidence>
<comment type="function">
    <text evidence="32">Surface protein gp120: Attaches the virus to the host lymphoid cell by binding to the primary receptor CD4. This interaction induces a structural rearrangement creating a high affinity binding site for a chemokine coreceptor like CXCR4 and/or CCR5. Acts as a ligand for CD209/DC-SIGN and CLEC4M/DC-SIGNR, which are respectively found on dendritic cells (DCs), and on endothelial cells of liver sinusoids and lymph node sinuses. These interactions allow capture of viral particles at mucosal surfaces by these cells and subsequent transmission to permissive cells. HIV subverts the migration properties of dendritic cells to gain access to CD4+ T-cells in lymph nodes. Virus transmission to permissive T-cells occurs either in trans (without DCs infection, through viral capture and transmission), or in cis (following DCs productive infection, through the usual CD4-gp120 interaction), thereby inducing a robust infection. In trans infection, bound virions remain infectious over days and it is proposed that they are not degraded, but protected in non-lysosomal acidic organelles within the DCs close to the cell membrane thus contributing to the viral infectious potential during DCs' migration from the periphery to the lymphoid tissues. On arrival at lymphoid tissues, intact virions recycle back to DCs' cell surface allowing virus transmission to CD4+ T-cells.</text>
</comment>
<dbReference type="Gene3D" id="1.20.5.490">
    <property type="entry name" value="Single helix bin"/>
    <property type="match status" value="1"/>
</dbReference>
<keyword evidence="11 32" id="KW-0945">Host-virus interaction</keyword>
<feature type="transmembrane region" description="Helical" evidence="33">
    <location>
        <begin position="674"/>
        <end position="701"/>
    </location>
</feature>
<protein>
    <recommendedName>
        <fullName evidence="32">Envelope glycoprotein gp160</fullName>
    </recommendedName>
    <alternativeName>
        <fullName evidence="32">Env polyprotein</fullName>
    </alternativeName>
    <component>
        <recommendedName>
            <fullName evidence="32">Surface protein gp120</fullName>
            <shortName evidence="32">SU</shortName>
        </recommendedName>
        <alternativeName>
            <fullName evidence="32">Glycoprotein 120</fullName>
            <shortName evidence="32">gp120</shortName>
        </alternativeName>
    </component>
    <component>
        <recommendedName>
            <fullName evidence="32">Transmembrane protein gp41</fullName>
            <shortName evidence="32">TM</shortName>
        </recommendedName>
        <alternativeName>
            <fullName evidence="32">Glycoprotein 41</fullName>
            <shortName evidence="32">gp41</shortName>
        </alternativeName>
    </component>
</protein>
<feature type="disulfide bond" evidence="32">
    <location>
        <begin position="221"/>
        <end position="250"/>
    </location>
</feature>
<evidence type="ECO:0000256" key="12">
    <source>
        <dbReference type="ARBA" id="ARBA00022595"/>
    </source>
</evidence>
<comment type="subcellular location">
    <subcellularLocation>
        <location evidence="3">Host cell membrane</location>
        <topology evidence="3">Peripheral membrane protein</topology>
    </subcellularLocation>
    <subcellularLocation>
        <location evidence="1">Host cell membrane</location>
        <topology evidence="1">Single-pass type I membrane protein</topology>
    </subcellularLocation>
    <subcellularLocation>
        <location evidence="2">Host endosome membrane</location>
        <topology evidence="2">Peripheral membrane protein</topology>
    </subcellularLocation>
    <subcellularLocation>
        <location evidence="5">Host endosome membrane</location>
        <topology evidence="5">Single-pass type I membrane protein</topology>
    </subcellularLocation>
    <subcellularLocation>
        <location evidence="6">Virion membrane</location>
        <topology evidence="6">Peripheral membrane protein</topology>
    </subcellularLocation>
    <subcellularLocation>
        <location evidence="4">Virion membrane</location>
        <topology evidence="4">Single-pass type I membrane protein</topology>
    </subcellularLocation>
</comment>
<evidence type="ECO:0000256" key="28">
    <source>
        <dbReference type="ARBA" id="ARBA00023180"/>
    </source>
</evidence>
<feature type="topological domain" description="Cytoplasmic" evidence="32">
    <location>
        <begin position="702"/>
        <end position="852"/>
    </location>
</feature>
<evidence type="ECO:0000256" key="25">
    <source>
        <dbReference type="ARBA" id="ARBA00023136"/>
    </source>
</evidence>
<dbReference type="SUPFAM" id="SSF58069">
    <property type="entry name" value="Virus ectodomain"/>
    <property type="match status" value="1"/>
</dbReference>
<evidence type="ECO:0000256" key="34">
    <source>
        <dbReference type="SAM" id="MobiDB-lite"/>
    </source>
</evidence>
<evidence type="ECO:0000256" key="15">
    <source>
        <dbReference type="ARBA" id="ARBA00022703"/>
    </source>
</evidence>
<comment type="subcellular location">
    <molecule>Surface protein gp120</molecule>
    <subcellularLocation>
        <location evidence="32">Virion membrane</location>
        <topology evidence="32">Peripheral membrane protein</topology>
    </subcellularLocation>
    <subcellularLocation>
        <location evidence="32">Host cell membrane</location>
        <topology evidence="32">Peripheral membrane protein</topology>
    </subcellularLocation>
    <subcellularLocation>
        <location evidence="32">Host endosome membrane</location>
        <topology evidence="32">Single-pass type I membrane protein</topology>
    </subcellularLocation>
    <text evidence="32">The surface protein is not anchored to the viral envelope, but associates with the extravirion surface through its binding to TM. It is probably concentrated at the site of budding and incorporated into the virions possibly by contacts between the cytoplasmic tail of Env and the N-terminus of Gag.</text>
</comment>
<keyword evidence="27 32" id="KW-1015">Disulfide bond</keyword>
<dbReference type="FunFam" id="2.170.40.20:FF:000004">
    <property type="entry name" value="Envelope glycoprotein gp160"/>
    <property type="match status" value="1"/>
</dbReference>
<keyword evidence="15 32" id="KW-0053">Apoptosis</keyword>
<evidence type="ECO:0000256" key="27">
    <source>
        <dbReference type="ARBA" id="ARBA00023157"/>
    </source>
</evidence>
<dbReference type="GO" id="GO:1903911">
    <property type="term" value="P:positive regulation of receptor clustering"/>
    <property type="evidence" value="ECO:0007669"/>
    <property type="project" value="UniProtKB-UniRule"/>
</dbReference>
<evidence type="ECO:0000256" key="33">
    <source>
        <dbReference type="RuleBase" id="RU363095"/>
    </source>
</evidence>
<feature type="region of interest" description="CD4-binding loop" evidence="32">
    <location>
        <begin position="365"/>
        <end position="375"/>
    </location>
</feature>
<dbReference type="InterPro" id="IPR036377">
    <property type="entry name" value="Gp120_core_sf"/>
</dbReference>
<feature type="region of interest" description="Disordered" evidence="34">
    <location>
        <begin position="718"/>
        <end position="738"/>
    </location>
</feature>
<keyword evidence="25 32" id="KW-0472">Membrane</keyword>
<comment type="domain">
    <text evidence="32">Some of the most genetically diverse regions of the viral genome are present in Env. They are called variable regions 1 through 5 (V1 through V5). Coreceptor usage of gp120 is determined mainly by the primary structure of the third variable region (V3) in the outer domain of gp120. The sequence of V3 determines which coreceptor, CCR5 and/or CXCR4 (corresponding to R5/macrophage, X4/T cell and R5X4/T cell and macrophage tropism), is used to trigger the fusion potential of the Env complex, and hence which cells the virus can infect. Binding to CCR5 involves a region adjacent in addition to V3.</text>
</comment>
<keyword evidence="14 32" id="KW-0812">Transmembrane</keyword>
<evidence type="ECO:0000313" key="37">
    <source>
        <dbReference type="EMBL" id="AXP15967.1"/>
    </source>
</evidence>
<keyword evidence="13 32" id="KW-0165">Cleavage on pair of basic residues</keyword>
<comment type="function">
    <text evidence="32">Envelope glycoprotein gp160: Oligomerizes in the host endoplasmic reticulum into predominantly trimers. In a second time, gp160 transits in the host Golgi, where glycosylation is completed. The precursor is then proteolytically cleaved in the trans-Golgi and thereby activated by cellular furin or furin-like proteases to produce gp120 and gp41.</text>
</comment>
<reference evidence="37" key="2">
    <citation type="submission" date="2018-04" db="EMBL/GenBank/DDBJ databases">
        <authorList>
            <person name="Go L.Y."/>
            <person name="Mitchell J.A."/>
        </authorList>
    </citation>
    <scope>NUCLEOTIDE SEQUENCE</scope>
    <source>
        <strain evidence="37">A07.CD4T.C2.45G1</strain>
    </source>
</reference>
<dbReference type="GO" id="GO:0075512">
    <property type="term" value="P:clathrin-dependent endocytosis of virus by host cell"/>
    <property type="evidence" value="ECO:0007669"/>
    <property type="project" value="UniProtKB-UniRule"/>
</dbReference>
<feature type="compositionally biased region" description="Basic and acidic residues" evidence="34">
    <location>
        <begin position="719"/>
        <end position="728"/>
    </location>
</feature>
<dbReference type="HAMAP" id="MF_04083">
    <property type="entry name" value="HIV_ENV"/>
    <property type="match status" value="1"/>
</dbReference>
<keyword evidence="22 32" id="KW-1133">Transmembrane helix</keyword>
<dbReference type="GO" id="GO:0019064">
    <property type="term" value="P:fusion of virus membrane with host plasma membrane"/>
    <property type="evidence" value="ECO:0007669"/>
    <property type="project" value="UniProtKB-UniRule"/>
</dbReference>
<dbReference type="Gene3D" id="1.10.287.210">
    <property type="match status" value="1"/>
</dbReference>
<comment type="PTM">
    <text evidence="32">Highly glycosylated by host. The high number of glycan on the protein is reffered to as 'glycan shield' because it contributes to hide protein sequence from adaptive immune system.</text>
</comment>
<proteinExistence type="inferred from homology"/>
<evidence type="ECO:0000256" key="10">
    <source>
        <dbReference type="ARBA" id="ARBA00022570"/>
    </source>
</evidence>
<dbReference type="FunFam" id="1.20.5.490:FF:000001">
    <property type="entry name" value="Envelope glycoprotein gp160"/>
    <property type="match status" value="1"/>
</dbReference>
<comment type="domain">
    <text evidence="32 33">The 17 amino acids long immunosuppressive region is present in many retroviral envelope proteins. Synthetic peptides derived from this relatively conserved sequence inhibit immune function in vitro and in vivo.</text>
</comment>
<feature type="chain" id="PRO_5023563689" description="Envelope glycoprotein gp160" evidence="32">
    <location>
        <begin position="37"/>
        <end position="852"/>
    </location>
</feature>
<dbReference type="SUPFAM" id="SSF56502">
    <property type="entry name" value="gp120 core"/>
    <property type="match status" value="2"/>
</dbReference>
<evidence type="ECO:0000256" key="16">
    <source>
        <dbReference type="ARBA" id="ARBA00022729"/>
    </source>
</evidence>
<comment type="miscellaneous">
    <text evidence="32">Inhibitors targeting HIV-1 viral envelope proteins are used as antiretroviral drugs. Attachment of virions to the cell surface via non-specific interactions and CD4 binding can be blocked by inhibitors that include cyanovirin-N, cyclotriazadisulfonamide analogs, PRO 2000, TNX 355 and PRO 542. In addition, BMS 806 can block CD4-induced conformational changes. Env interactions with the coreceptor molecules can be targeted by CCR5 antagonists including SCH-D, maraviroc (UK 427857) and aplaviroc (GW 873140), and the CXCR4 antagonist AMD 070. Fusion of viral and cellular membranes can be inhibited by peptides such as enfuvirtide and tifuvirtide (T 1249). Resistance to inhibitors associated with mutations in Env are observed. Most of the time, single mutations confer only a modest reduction in drug susceptibility. Combination of several mutations is usually required to develop a high-level drug resistance.</text>
</comment>
<comment type="caution">
    <text evidence="32 33">Lacks conserved residue(s) required for the propagation of feature annotation.</text>
</comment>
<keyword evidence="7 32" id="KW-1168">Fusion of virus membrane with host membrane</keyword>
<dbReference type="GO" id="GO:1903908">
    <property type="term" value="P:positive regulation of plasma membrane raft polarization"/>
    <property type="evidence" value="ECO:0007669"/>
    <property type="project" value="UniProtKB-UniRule"/>
</dbReference>
<dbReference type="InterPro" id="IPR037527">
    <property type="entry name" value="Gp160"/>
</dbReference>
<evidence type="ECO:0000256" key="17">
    <source>
        <dbReference type="ARBA" id="ARBA00022804"/>
    </source>
</evidence>
<evidence type="ECO:0000256" key="7">
    <source>
        <dbReference type="ARBA" id="ARBA00022506"/>
    </source>
</evidence>
<comment type="function">
    <text evidence="32">Transmembrane protein gp41: Acts as a class I viral fusion protein. Under the current model, the protein has at least 3 conformational states: pre-fusion native state, pre-hairpin intermediate state, and post-fusion hairpin state. During fusion of viral and target intracellular membranes, the coiled coil regions (heptad repeats) assume a trimer-of-hairpins structure, positioning the fusion peptide in close proximity to the C-terminal region of the ectodomain. The formation of this structure appears to drive apposition and subsequent fusion of viral and target cell membranes. Complete fusion occurs in host cell endosomes and is dynamin-dependent, however some lipid transfer might occur at the plasma membrane. The virus undergoes clathrin-dependent internalization long before endosomal fusion, thus minimizing the surface exposure of conserved viral epitopes during fusion and reducing the efficacy of inhibitors targeting these epitopes. Membranes fusion leads to delivery of the nucleocapsid into the cytoplasm.</text>
</comment>
<keyword evidence="9 32" id="KW-1032">Host cell membrane</keyword>
<dbReference type="GO" id="GO:0019031">
    <property type="term" value="C:viral envelope"/>
    <property type="evidence" value="ECO:0007669"/>
    <property type="project" value="UniProtKB-KW"/>
</dbReference>
<comment type="miscellaneous">
    <text evidence="32">HIV-1 lineages are divided in three main groups, M (for Major), O (for Outlier), and N (for New, or Non-M, Non-O). The vast majority of strains found worldwide belong to the group M. Group O seems to be endemic to and largely confined to Cameroon and neighboring countries in West Central Africa, where these viruses represent a small minority of HIV-1 strains. The group N is represented by a limited number of isolates from Cameroonian persons. The group M is further subdivided in 9 clades or subtypes (A to D, F to H, J and K).</text>
</comment>
<dbReference type="GO" id="GO:0052031">
    <property type="term" value="P:symbiont-mediated perturbation of host defense response"/>
    <property type="evidence" value="ECO:0007669"/>
    <property type="project" value="UniProtKB-UniRule"/>
</dbReference>
<organismHost>
    <name type="scientific">Homo sapiens</name>
    <name type="common">Human</name>
    <dbReference type="NCBI Taxonomy" id="9606"/>
</organismHost>
<evidence type="ECO:0000256" key="22">
    <source>
        <dbReference type="ARBA" id="ARBA00022989"/>
    </source>
</evidence>
<evidence type="ECO:0000256" key="23">
    <source>
        <dbReference type="ARBA" id="ARBA00023046"/>
    </source>
</evidence>
<keyword evidence="16 32" id="KW-0732">Signal</keyword>
<feature type="disulfide bond" evidence="32">
    <location>
        <begin position="594"/>
        <end position="600"/>
    </location>
</feature>
<keyword evidence="28 32" id="KW-0325">Glycoprotein</keyword>
<evidence type="ECO:0000256" key="32">
    <source>
        <dbReference type="HAMAP-Rule" id="MF_04083"/>
    </source>
</evidence>
<feature type="coiled-coil region" evidence="32">
    <location>
        <begin position="629"/>
        <end position="663"/>
    </location>
</feature>
<dbReference type="Pfam" id="PF00516">
    <property type="entry name" value="GP120"/>
    <property type="match status" value="1"/>
</dbReference>
<comment type="similarity">
    <text evidence="32">Belongs to the HIV-1 env protein family.</text>
</comment>
<keyword evidence="17 32" id="KW-1161">Viral attachment to host cell</keyword>
<evidence type="ECO:0000259" key="36">
    <source>
        <dbReference type="Pfam" id="PF00517"/>
    </source>
</evidence>
<dbReference type="EMBL" id="MH264142">
    <property type="protein sequence ID" value="AXP15967.1"/>
    <property type="molecule type" value="Genomic_DNA"/>
</dbReference>
<keyword evidence="20 32" id="KW-0261">Viral envelope protein</keyword>
<evidence type="ECO:0000256" key="11">
    <source>
        <dbReference type="ARBA" id="ARBA00022581"/>
    </source>
</evidence>
<evidence type="ECO:0000256" key="30">
    <source>
        <dbReference type="ARBA" id="ARBA00023288"/>
    </source>
</evidence>
<feature type="short sequence motif" description="YXXL motif; contains endocytosis signal" evidence="32">
    <location>
        <begin position="708"/>
        <end position="711"/>
    </location>
</feature>
<evidence type="ECO:0000256" key="6">
    <source>
        <dbReference type="ARBA" id="ARBA00004650"/>
    </source>
</evidence>
<dbReference type="GO" id="GO:0005198">
    <property type="term" value="F:structural molecule activity"/>
    <property type="evidence" value="ECO:0007669"/>
    <property type="project" value="UniProtKB-UniRule"/>
</dbReference>
<evidence type="ECO:0000256" key="24">
    <source>
        <dbReference type="ARBA" id="ARBA00023054"/>
    </source>
</evidence>
<evidence type="ECO:0000256" key="2">
    <source>
        <dbReference type="ARBA" id="ARBA00004433"/>
    </source>
</evidence>
<feature type="site" description="Cleavage; by host furin" evidence="32">
    <location>
        <begin position="507"/>
        <end position="508"/>
    </location>
</feature>
<keyword evidence="10 32" id="KW-1165">Clathrin-mediated endocytosis of virus by host</keyword>
<dbReference type="Gene3D" id="2.170.40.20">
    <property type="entry name" value="Human immunodeficiency virus 1, Gp160, envelope glycoprotein"/>
    <property type="match status" value="2"/>
</dbReference>
<evidence type="ECO:0000256" key="18">
    <source>
        <dbReference type="ARBA" id="ARBA00022844"/>
    </source>
</evidence>
<keyword evidence="23 32" id="KW-1039">Host endosome</keyword>
<dbReference type="CDD" id="cd09909">
    <property type="entry name" value="HIV-1-like_HR1-HR2"/>
    <property type="match status" value="1"/>
</dbReference>